<dbReference type="PANTHER" id="PTHR22912:SF151">
    <property type="entry name" value="DIHYDROLIPOYL DEHYDROGENASE, MITOCHONDRIAL"/>
    <property type="match status" value="1"/>
</dbReference>
<sequence length="481" mass="52067">MLSVLCRRFSTVKNPDVLIIGAGPGGYVAAIRAAQLGLKTVCVEKEEILGGTCLREGCIPSKFLLNVSHHYYESKNEFRNYGLSIQGNVKFDLNQIQRRKDAVIKLNSNGIDSLFKKYGTVFESGTAHIIDKNTVEVKRNDGKTVTYNPHNLLIASGSKVFTIPKLFPIDEEVIVSSRGALKFKTVPKKLFIIGAGVIGLEMGTCWNGFGSDVTIADLSNSLCGGTLDPQAAKTIQMQLRKRKIQFMLGVKGTSVRRNGDKAIVTVNDGKKETEYEYDKVLIAIGRKPKLDGFGFEKLNIKLNKNGTVCVNERFQTSCPNVYAIGDIIQGPQLAHKASEEGIFCVEGIANPNKKMNGLDYNTVPGCIYTTPEVASVGLTEAQARKLGLNVKVGGFPYTANSRARCIGQTAGFVKWVCDKAGKVLGLTIVGPNAGEAIMEGSIAIRNGMNIEEIADSVHPHPTLSEAVMEAAKAVMGKPIHI</sequence>
<dbReference type="PIRSF" id="PIRSF000350">
    <property type="entry name" value="Mercury_reductase_MerA"/>
    <property type="match status" value="1"/>
</dbReference>
<dbReference type="InterPro" id="IPR036188">
    <property type="entry name" value="FAD/NAD-bd_sf"/>
</dbReference>
<evidence type="ECO:0000256" key="8">
    <source>
        <dbReference type="RuleBase" id="RU003692"/>
    </source>
</evidence>
<dbReference type="Pfam" id="PF07992">
    <property type="entry name" value="Pyr_redox_2"/>
    <property type="match status" value="1"/>
</dbReference>
<comment type="miscellaneous">
    <text evidence="8">The active site is a redox-active disulfide bond.</text>
</comment>
<comment type="cofactor">
    <cofactor evidence="8">
        <name>FAD</name>
        <dbReference type="ChEBI" id="CHEBI:57692"/>
    </cofactor>
    <text evidence="8">Binds 1 FAD per subunit.</text>
</comment>
<evidence type="ECO:0000256" key="6">
    <source>
        <dbReference type="ARBA" id="ARBA00023157"/>
    </source>
</evidence>
<feature type="domain" description="FAD/NAD(P)-binding" evidence="10">
    <location>
        <begin position="16"/>
        <end position="341"/>
    </location>
</feature>
<keyword evidence="3 8" id="KW-0274">FAD</keyword>
<dbReference type="InterPro" id="IPR006258">
    <property type="entry name" value="Lipoamide_DH"/>
</dbReference>
<proteinExistence type="inferred from homology"/>
<dbReference type="Pfam" id="PF02852">
    <property type="entry name" value="Pyr_redox_dim"/>
    <property type="match status" value="1"/>
</dbReference>
<dbReference type="Gene3D" id="3.30.390.30">
    <property type="match status" value="1"/>
</dbReference>
<feature type="domain" description="Pyridine nucleotide-disulphide oxidoreductase dimerisation" evidence="9">
    <location>
        <begin position="363"/>
        <end position="471"/>
    </location>
</feature>
<keyword evidence="12" id="KW-1185">Reference proteome</keyword>
<organism evidence="11 12">
    <name type="scientific">Tritrichomonas musculus</name>
    <dbReference type="NCBI Taxonomy" id="1915356"/>
    <lineage>
        <taxon>Eukaryota</taxon>
        <taxon>Metamonada</taxon>
        <taxon>Parabasalia</taxon>
        <taxon>Tritrichomonadida</taxon>
        <taxon>Tritrichomonadidae</taxon>
        <taxon>Tritrichomonas</taxon>
    </lineage>
</organism>
<dbReference type="SUPFAM" id="SSF55424">
    <property type="entry name" value="FAD/NAD-linked reductases, dimerisation (C-terminal) domain"/>
    <property type="match status" value="1"/>
</dbReference>
<dbReference type="InterPro" id="IPR016156">
    <property type="entry name" value="FAD/NAD-linked_Rdtase_dimer_sf"/>
</dbReference>
<keyword evidence="6" id="KW-1015">Disulfide bond</keyword>
<dbReference type="InterPro" id="IPR023753">
    <property type="entry name" value="FAD/NAD-binding_dom"/>
</dbReference>
<dbReference type="InterPro" id="IPR001100">
    <property type="entry name" value="Pyr_nuc-diS_OxRdtase"/>
</dbReference>
<reference evidence="11 12" key="1">
    <citation type="submission" date="2024-04" db="EMBL/GenBank/DDBJ databases">
        <title>Tritrichomonas musculus Genome.</title>
        <authorList>
            <person name="Alves-Ferreira E."/>
            <person name="Grigg M."/>
            <person name="Lorenzi H."/>
            <person name="Galac M."/>
        </authorList>
    </citation>
    <scope>NUCLEOTIDE SEQUENCE [LARGE SCALE GENOMIC DNA]</scope>
    <source>
        <strain evidence="11 12">EAF2021</strain>
    </source>
</reference>
<keyword evidence="7 8" id="KW-0676">Redox-active center</keyword>
<dbReference type="SUPFAM" id="SSF51905">
    <property type="entry name" value="FAD/NAD(P)-binding domain"/>
    <property type="match status" value="1"/>
</dbReference>
<dbReference type="EMBL" id="JAPFFF010000023">
    <property type="protein sequence ID" value="KAK8852865.1"/>
    <property type="molecule type" value="Genomic_DNA"/>
</dbReference>
<evidence type="ECO:0000259" key="9">
    <source>
        <dbReference type="Pfam" id="PF02852"/>
    </source>
</evidence>
<evidence type="ECO:0000313" key="12">
    <source>
        <dbReference type="Proteomes" id="UP001470230"/>
    </source>
</evidence>
<dbReference type="PANTHER" id="PTHR22912">
    <property type="entry name" value="DISULFIDE OXIDOREDUCTASE"/>
    <property type="match status" value="1"/>
</dbReference>
<name>A0ABR2HVR5_9EUKA</name>
<accession>A0ABR2HVR5</accession>
<dbReference type="NCBIfam" id="TIGR01350">
    <property type="entry name" value="lipoamide_DH"/>
    <property type="match status" value="1"/>
</dbReference>
<dbReference type="Proteomes" id="UP001470230">
    <property type="component" value="Unassembled WGS sequence"/>
</dbReference>
<evidence type="ECO:0000313" key="11">
    <source>
        <dbReference type="EMBL" id="KAK8852865.1"/>
    </source>
</evidence>
<dbReference type="Gene3D" id="3.50.50.60">
    <property type="entry name" value="FAD/NAD(P)-binding domain"/>
    <property type="match status" value="2"/>
</dbReference>
<dbReference type="InterPro" id="IPR012999">
    <property type="entry name" value="Pyr_OxRdtase_I_AS"/>
</dbReference>
<dbReference type="PRINTS" id="PR00368">
    <property type="entry name" value="FADPNR"/>
</dbReference>
<dbReference type="PROSITE" id="PS00076">
    <property type="entry name" value="PYRIDINE_REDOX_1"/>
    <property type="match status" value="1"/>
</dbReference>
<keyword evidence="2 8" id="KW-0285">Flavoprotein</keyword>
<evidence type="ECO:0000259" key="10">
    <source>
        <dbReference type="Pfam" id="PF07992"/>
    </source>
</evidence>
<evidence type="ECO:0000256" key="4">
    <source>
        <dbReference type="ARBA" id="ARBA00023002"/>
    </source>
</evidence>
<gene>
    <name evidence="11" type="ORF">M9Y10_017857</name>
</gene>
<comment type="caution">
    <text evidence="11">The sequence shown here is derived from an EMBL/GenBank/DDBJ whole genome shotgun (WGS) entry which is preliminary data.</text>
</comment>
<dbReference type="InterPro" id="IPR004099">
    <property type="entry name" value="Pyr_nucl-diS_OxRdtase_dimer"/>
</dbReference>
<dbReference type="InterPro" id="IPR050151">
    <property type="entry name" value="Class-I_Pyr_Nuc-Dis_Oxidored"/>
</dbReference>
<evidence type="ECO:0000256" key="7">
    <source>
        <dbReference type="ARBA" id="ARBA00023284"/>
    </source>
</evidence>
<keyword evidence="5 8" id="KW-0520">NAD</keyword>
<comment type="similarity">
    <text evidence="1 8">Belongs to the class-I pyridine nucleotide-disulfide oxidoreductase family.</text>
</comment>
<comment type="catalytic activity">
    <reaction evidence="8">
        <text>N(6)-[(R)-dihydrolipoyl]-L-lysyl-[protein] + NAD(+) = N(6)-[(R)-lipoyl]-L-lysyl-[protein] + NADH + H(+)</text>
        <dbReference type="Rhea" id="RHEA:15045"/>
        <dbReference type="Rhea" id="RHEA-COMP:10474"/>
        <dbReference type="Rhea" id="RHEA-COMP:10475"/>
        <dbReference type="ChEBI" id="CHEBI:15378"/>
        <dbReference type="ChEBI" id="CHEBI:57540"/>
        <dbReference type="ChEBI" id="CHEBI:57945"/>
        <dbReference type="ChEBI" id="CHEBI:83099"/>
        <dbReference type="ChEBI" id="CHEBI:83100"/>
        <dbReference type="EC" id="1.8.1.4"/>
    </reaction>
</comment>
<protein>
    <recommendedName>
        <fullName evidence="8">Dihydrolipoyl dehydrogenase</fullName>
        <ecNumber evidence="8">1.8.1.4</ecNumber>
    </recommendedName>
</protein>
<evidence type="ECO:0000256" key="1">
    <source>
        <dbReference type="ARBA" id="ARBA00007532"/>
    </source>
</evidence>
<dbReference type="PRINTS" id="PR00411">
    <property type="entry name" value="PNDRDTASEI"/>
</dbReference>
<evidence type="ECO:0000256" key="2">
    <source>
        <dbReference type="ARBA" id="ARBA00022630"/>
    </source>
</evidence>
<keyword evidence="4 8" id="KW-0560">Oxidoreductase</keyword>
<dbReference type="EC" id="1.8.1.4" evidence="8"/>
<evidence type="ECO:0000256" key="5">
    <source>
        <dbReference type="ARBA" id="ARBA00023027"/>
    </source>
</evidence>
<evidence type="ECO:0000256" key="3">
    <source>
        <dbReference type="ARBA" id="ARBA00022827"/>
    </source>
</evidence>